<evidence type="ECO:0000259" key="1">
    <source>
        <dbReference type="Pfam" id="PF00814"/>
    </source>
</evidence>
<keyword evidence="3" id="KW-1185">Reference proteome</keyword>
<dbReference type="InterPro" id="IPR043129">
    <property type="entry name" value="ATPase_NBD"/>
</dbReference>
<dbReference type="Gene3D" id="3.30.420.40">
    <property type="match status" value="2"/>
</dbReference>
<name>A0A1G9XCK6_9FIRM</name>
<dbReference type="Pfam" id="PF00814">
    <property type="entry name" value="TsaD"/>
    <property type="match status" value="1"/>
</dbReference>
<protein>
    <submittedName>
        <fullName evidence="2">tRNA threonylcarbamoyladenosine biosynthesis protein TsaB</fullName>
    </submittedName>
</protein>
<proteinExistence type="predicted"/>
<sequence length="236" mass="25882">MKILAIESSAVTASVAIVEDDSVLANYTINHKKTHSQTLLPMIDEICRMTETDVDDLDAIAVSVGPGSFTGLRIGVATAKGIALAKDKPMIPVKTLEALAYNLYGQTKTIVPIMDAKRKHVYSAIYKFEEGKLVELRETNLISIEDLTKELNESYNDVVFLGDGIKVARDYFNENLSINHCEASPLDRLQDAASLGLRALDLAKEGKIVSSDDVKPDYLRPSQAERELAAKKAKNN</sequence>
<dbReference type="SUPFAM" id="SSF53067">
    <property type="entry name" value="Actin-like ATPase domain"/>
    <property type="match status" value="2"/>
</dbReference>
<dbReference type="InterPro" id="IPR022496">
    <property type="entry name" value="T6A_TsaB"/>
</dbReference>
<evidence type="ECO:0000313" key="3">
    <source>
        <dbReference type="Proteomes" id="UP000187651"/>
    </source>
</evidence>
<dbReference type="RefSeq" id="WP_074521580.1">
    <property type="nucleotide sequence ID" value="NZ_FNHZ01000004.1"/>
</dbReference>
<gene>
    <name evidence="2" type="ORF">SAMN05216544_1437</name>
</gene>
<dbReference type="NCBIfam" id="TIGR03725">
    <property type="entry name" value="T6A_YeaZ"/>
    <property type="match status" value="1"/>
</dbReference>
<dbReference type="GO" id="GO:0002949">
    <property type="term" value="P:tRNA threonylcarbamoyladenosine modification"/>
    <property type="evidence" value="ECO:0007669"/>
    <property type="project" value="InterPro"/>
</dbReference>
<feature type="domain" description="Gcp-like" evidence="1">
    <location>
        <begin position="23"/>
        <end position="225"/>
    </location>
</feature>
<evidence type="ECO:0000313" key="2">
    <source>
        <dbReference type="EMBL" id="SDM94186.1"/>
    </source>
</evidence>
<dbReference type="AlphaFoldDB" id="A0A1G9XCK6"/>
<dbReference type="EMBL" id="FNHZ01000004">
    <property type="protein sequence ID" value="SDM94186.1"/>
    <property type="molecule type" value="Genomic_DNA"/>
</dbReference>
<dbReference type="GO" id="GO:0005829">
    <property type="term" value="C:cytosol"/>
    <property type="evidence" value="ECO:0007669"/>
    <property type="project" value="TreeGrafter"/>
</dbReference>
<dbReference type="PANTHER" id="PTHR11735">
    <property type="entry name" value="TRNA N6-ADENOSINE THREONYLCARBAMOYLTRANSFERASE"/>
    <property type="match status" value="1"/>
</dbReference>
<reference evidence="3" key="1">
    <citation type="submission" date="2016-10" db="EMBL/GenBank/DDBJ databases">
        <authorList>
            <person name="Varghese N."/>
            <person name="Submissions S."/>
        </authorList>
    </citation>
    <scope>NUCLEOTIDE SEQUENCE [LARGE SCALE GENOMIC DNA]</scope>
    <source>
        <strain evidence="3">M83</strain>
    </source>
</reference>
<dbReference type="CDD" id="cd24032">
    <property type="entry name" value="ASKHA_NBD_TsaB"/>
    <property type="match status" value="1"/>
</dbReference>
<dbReference type="InterPro" id="IPR000905">
    <property type="entry name" value="Gcp-like_dom"/>
</dbReference>
<organism evidence="2 3">
    <name type="scientific">Lachnospira pectinoschiza</name>
    <dbReference type="NCBI Taxonomy" id="28052"/>
    <lineage>
        <taxon>Bacteria</taxon>
        <taxon>Bacillati</taxon>
        <taxon>Bacillota</taxon>
        <taxon>Clostridia</taxon>
        <taxon>Lachnospirales</taxon>
        <taxon>Lachnospiraceae</taxon>
        <taxon>Lachnospira</taxon>
    </lineage>
</organism>
<accession>A0A1G9XCK6</accession>
<dbReference type="Proteomes" id="UP000187651">
    <property type="component" value="Unassembled WGS sequence"/>
</dbReference>
<dbReference type="OrthoDB" id="9784166at2"/>
<dbReference type="PANTHER" id="PTHR11735:SF11">
    <property type="entry name" value="TRNA THREONYLCARBAMOYLADENOSINE BIOSYNTHESIS PROTEIN TSAB"/>
    <property type="match status" value="1"/>
</dbReference>